<name>A0ABT1XAD2_9PROT</name>
<proteinExistence type="predicted"/>
<protein>
    <submittedName>
        <fullName evidence="2">Methyltransferase domain-containing protein</fullName>
    </submittedName>
</protein>
<keyword evidence="2" id="KW-0808">Transferase</keyword>
<dbReference type="Pfam" id="PF13847">
    <property type="entry name" value="Methyltransf_31"/>
    <property type="match status" value="1"/>
</dbReference>
<dbReference type="SUPFAM" id="SSF53335">
    <property type="entry name" value="S-adenosyl-L-methionine-dependent methyltransferases"/>
    <property type="match status" value="1"/>
</dbReference>
<evidence type="ECO:0000313" key="3">
    <source>
        <dbReference type="Proteomes" id="UP001524642"/>
    </source>
</evidence>
<dbReference type="PANTHER" id="PTHR43464">
    <property type="entry name" value="METHYLTRANSFERASE"/>
    <property type="match status" value="1"/>
</dbReference>
<dbReference type="InterPro" id="IPR025714">
    <property type="entry name" value="Methyltranfer_dom"/>
</dbReference>
<comment type="caution">
    <text evidence="2">The sequence shown here is derived from an EMBL/GenBank/DDBJ whole genome shotgun (WGS) entry which is preliminary data.</text>
</comment>
<evidence type="ECO:0000313" key="2">
    <source>
        <dbReference type="EMBL" id="MCR0985078.1"/>
    </source>
</evidence>
<dbReference type="EMBL" id="JANJOU010000028">
    <property type="protein sequence ID" value="MCR0985078.1"/>
    <property type="molecule type" value="Genomic_DNA"/>
</dbReference>
<dbReference type="InterPro" id="IPR029063">
    <property type="entry name" value="SAM-dependent_MTases_sf"/>
</dbReference>
<accession>A0ABT1XAD2</accession>
<dbReference type="CDD" id="cd02440">
    <property type="entry name" value="AdoMet_MTases"/>
    <property type="match status" value="1"/>
</dbReference>
<dbReference type="RefSeq" id="WP_257718730.1">
    <property type="nucleotide sequence ID" value="NZ_JANJOU010000028.1"/>
</dbReference>
<gene>
    <name evidence="2" type="ORF">NRP21_23780</name>
</gene>
<organism evidence="2 3">
    <name type="scientific">Roseomonas populi</name>
    <dbReference type="NCBI Taxonomy" id="3121582"/>
    <lineage>
        <taxon>Bacteria</taxon>
        <taxon>Pseudomonadati</taxon>
        <taxon>Pseudomonadota</taxon>
        <taxon>Alphaproteobacteria</taxon>
        <taxon>Acetobacterales</taxon>
        <taxon>Roseomonadaceae</taxon>
        <taxon>Roseomonas</taxon>
    </lineage>
</organism>
<keyword evidence="3" id="KW-1185">Reference proteome</keyword>
<feature type="domain" description="Methyltransferase" evidence="1">
    <location>
        <begin position="37"/>
        <end position="149"/>
    </location>
</feature>
<dbReference type="Proteomes" id="UP001524642">
    <property type="component" value="Unassembled WGS sequence"/>
</dbReference>
<sequence>MDHPARGDADAYRRYFAGMDASLDQKAAFLSAHLVTDPGARILDLGCGSGALSARMAALAPGARVVGIDIDAGTIAQAAALHDLPNLEFRVGDAAAAQEPADAVVSCSLLHHVYTYAPRPYDETAAEAALRAHLASLRPGGLLVLRDFCRDGAPGETCVLELPGEENAALLRDFAARARPLDPLGAGFPLEELGEAGDGWLRFRLHRHWAAEFLLRKDYREDWEAELREEYAFWPLRRFAEVVEGAGARVVRAAEVRNPWVVQNRFAGRARRWDERGRPLPWPATNMVLVAQKVPVGGAVRLQQRRFDPAPPTYLRQSAWSGPDGTFDLVQRPTGAVDFLPFSVTDGCLRVLARNGWPRPALVAIGTETGEAAELRSGHVVEMISLASDGEDLAADFQARAGFPIPSGTRPEALLSFLPSAGLVDEVVRAFAVPLPVLPPVQPASRPPGQTLDPGVLQSFDAAGLLRAAEVGMLPEARLELAVRVLLRRLDLPAGRWAGEELPSDLPVVVASNPETVFHPAGTPFTPAAGAAGYLRRARSVFVETLAGAGGPVRGAEQVLELAVPAHHGAWTVSVLPVARDAGGRVLVGLERRVLPAAQLGFGDAALPCVPAWRLGVPPDAPEPLREAAARAAGCAPGSLAPLGAAYHPSSGITPERVQPFVVPLDAMPSALREVLQPVPLRWLLDRAALLRDGHLLIAAFRLACALDDPA</sequence>
<evidence type="ECO:0000259" key="1">
    <source>
        <dbReference type="Pfam" id="PF13847"/>
    </source>
</evidence>
<dbReference type="GO" id="GO:0032259">
    <property type="term" value="P:methylation"/>
    <property type="evidence" value="ECO:0007669"/>
    <property type="project" value="UniProtKB-KW"/>
</dbReference>
<reference evidence="2 3" key="1">
    <citation type="submission" date="2022-06" db="EMBL/GenBank/DDBJ databases">
        <title>Roseomonas CN29.</title>
        <authorList>
            <person name="Cheng Y."/>
            <person name="He X."/>
        </authorList>
    </citation>
    <scope>NUCLEOTIDE SEQUENCE [LARGE SCALE GENOMIC DNA]</scope>
    <source>
        <strain evidence="2 3">CN29</strain>
    </source>
</reference>
<dbReference type="GO" id="GO:0008168">
    <property type="term" value="F:methyltransferase activity"/>
    <property type="evidence" value="ECO:0007669"/>
    <property type="project" value="UniProtKB-KW"/>
</dbReference>
<dbReference type="PANTHER" id="PTHR43464:SF83">
    <property type="entry name" value="MALONYL-[ACYL-CARRIER PROTEIN] O-METHYLTRANSFERASE"/>
    <property type="match status" value="1"/>
</dbReference>
<dbReference type="Gene3D" id="3.40.50.150">
    <property type="entry name" value="Vaccinia Virus protein VP39"/>
    <property type="match status" value="1"/>
</dbReference>
<keyword evidence="2" id="KW-0489">Methyltransferase</keyword>